<evidence type="ECO:0000256" key="11">
    <source>
        <dbReference type="ARBA" id="ARBA00022881"/>
    </source>
</evidence>
<dbReference type="InterPro" id="IPR017871">
    <property type="entry name" value="ABC_transporter-like_CS"/>
</dbReference>
<dbReference type="GO" id="GO:0005524">
    <property type="term" value="F:ATP binding"/>
    <property type="evidence" value="ECO:0007669"/>
    <property type="project" value="UniProtKB-KW"/>
</dbReference>
<evidence type="ECO:0000256" key="6">
    <source>
        <dbReference type="ARBA" id="ARBA00022763"/>
    </source>
</evidence>
<dbReference type="PANTHER" id="PTHR43152">
    <property type="entry name" value="UVRABC SYSTEM PROTEIN A"/>
    <property type="match status" value="1"/>
</dbReference>
<keyword evidence="13" id="KW-0234">DNA repair</keyword>
<comment type="similarity">
    <text evidence="14">Belongs to the ABC transporter superfamily. UvrA family.</text>
</comment>
<dbReference type="InterPro" id="IPR027417">
    <property type="entry name" value="P-loop_NTPase"/>
</dbReference>
<keyword evidence="12" id="KW-0238">DNA-binding</keyword>
<keyword evidence="7" id="KW-0228">DNA excision</keyword>
<keyword evidence="8" id="KW-0863">Zinc-finger</keyword>
<evidence type="ECO:0000256" key="9">
    <source>
        <dbReference type="ARBA" id="ARBA00022833"/>
    </source>
</evidence>
<keyword evidence="5" id="KW-0547">Nucleotide-binding</keyword>
<evidence type="ECO:0000256" key="5">
    <source>
        <dbReference type="ARBA" id="ARBA00022741"/>
    </source>
</evidence>
<protein>
    <recommendedName>
        <fullName evidence="15">UvrABC system protein A</fullName>
    </recommendedName>
    <alternativeName>
        <fullName evidence="16">Excinuclease ABC subunit A</fullName>
    </alternativeName>
</protein>
<dbReference type="PROSITE" id="PS50893">
    <property type="entry name" value="ABC_TRANSPORTER_2"/>
    <property type="match status" value="1"/>
</dbReference>
<dbReference type="GeneID" id="97989415"/>
<keyword evidence="10" id="KW-0067">ATP-binding</keyword>
<name>A0A3E3HYU4_9FIRM</name>
<evidence type="ECO:0000256" key="4">
    <source>
        <dbReference type="ARBA" id="ARBA00022737"/>
    </source>
</evidence>
<evidence type="ECO:0000256" key="15">
    <source>
        <dbReference type="ARBA" id="ARBA00039316"/>
    </source>
</evidence>
<keyword evidence="11" id="KW-0267">Excision nuclease</keyword>
<evidence type="ECO:0000256" key="16">
    <source>
        <dbReference type="ARBA" id="ARBA00042156"/>
    </source>
</evidence>
<dbReference type="SUPFAM" id="SSF52540">
    <property type="entry name" value="P-loop containing nucleoside triphosphate hydrolases"/>
    <property type="match status" value="2"/>
</dbReference>
<proteinExistence type="inferred from homology"/>
<dbReference type="InterPro" id="IPR003593">
    <property type="entry name" value="AAA+_ATPase"/>
</dbReference>
<evidence type="ECO:0000256" key="8">
    <source>
        <dbReference type="ARBA" id="ARBA00022771"/>
    </source>
</evidence>
<dbReference type="PROSITE" id="PS00211">
    <property type="entry name" value="ABC_TRANSPORTER_1"/>
    <property type="match status" value="1"/>
</dbReference>
<keyword evidence="6" id="KW-0227">DNA damage</keyword>
<evidence type="ECO:0000256" key="13">
    <source>
        <dbReference type="ARBA" id="ARBA00023204"/>
    </source>
</evidence>
<reference evidence="18" key="1">
    <citation type="submission" date="2018-08" db="EMBL/GenBank/DDBJ databases">
        <title>A genome reference for cultivated species of the human gut microbiota.</title>
        <authorList>
            <person name="Zou Y."/>
            <person name="Xue W."/>
            <person name="Luo G."/>
        </authorList>
    </citation>
    <scope>NUCLEOTIDE SEQUENCE [LARGE SCALE GENOMIC DNA]</scope>
    <source>
        <strain evidence="18">TF05-5AC</strain>
    </source>
</reference>
<dbReference type="InterPro" id="IPR003439">
    <property type="entry name" value="ABC_transporter-like_ATP-bd"/>
</dbReference>
<keyword evidence="19" id="KW-1185">Reference proteome</keyword>
<dbReference type="Gene3D" id="1.10.8.280">
    <property type="entry name" value="ABC transporter ATPase domain-like"/>
    <property type="match status" value="1"/>
</dbReference>
<keyword evidence="4" id="KW-0677">Repeat</keyword>
<dbReference type="GO" id="GO:0004518">
    <property type="term" value="F:nuclease activity"/>
    <property type="evidence" value="ECO:0007669"/>
    <property type="project" value="UniProtKB-KW"/>
</dbReference>
<dbReference type="GO" id="GO:0008270">
    <property type="term" value="F:zinc ion binding"/>
    <property type="evidence" value="ECO:0007669"/>
    <property type="project" value="UniProtKB-KW"/>
</dbReference>
<evidence type="ECO:0000313" key="19">
    <source>
        <dbReference type="Proteomes" id="UP000260812"/>
    </source>
</evidence>
<dbReference type="EMBL" id="QVLV01000019">
    <property type="protein sequence ID" value="RGE57001.1"/>
    <property type="molecule type" value="Genomic_DNA"/>
</dbReference>
<dbReference type="Pfam" id="PF17755">
    <property type="entry name" value="UvrA_DNA-bind"/>
    <property type="match status" value="1"/>
</dbReference>
<keyword evidence="9" id="KW-0862">Zinc</keyword>
<comment type="subcellular location">
    <subcellularLocation>
        <location evidence="1">Cytoplasm</location>
    </subcellularLocation>
</comment>
<dbReference type="PANTHER" id="PTHR43152:SF1">
    <property type="entry name" value="UVRA PROTEIN"/>
    <property type="match status" value="1"/>
</dbReference>
<dbReference type="GO" id="GO:0006281">
    <property type="term" value="P:DNA repair"/>
    <property type="evidence" value="ECO:0007669"/>
    <property type="project" value="UniProtKB-KW"/>
</dbReference>
<dbReference type="Gene3D" id="3.40.50.300">
    <property type="entry name" value="P-loop containing nucleotide triphosphate hydrolases"/>
    <property type="match status" value="2"/>
</dbReference>
<accession>A0A3E3HYU4</accession>
<comment type="caution">
    <text evidence="18">The sequence shown here is derived from an EMBL/GenBank/DDBJ whole genome shotgun (WGS) entry which is preliminary data.</text>
</comment>
<evidence type="ECO:0000256" key="12">
    <source>
        <dbReference type="ARBA" id="ARBA00023125"/>
    </source>
</evidence>
<evidence type="ECO:0000256" key="3">
    <source>
        <dbReference type="ARBA" id="ARBA00022723"/>
    </source>
</evidence>
<evidence type="ECO:0000256" key="1">
    <source>
        <dbReference type="ARBA" id="ARBA00004496"/>
    </source>
</evidence>
<feature type="domain" description="ABC transporter" evidence="17">
    <location>
        <begin position="484"/>
        <end position="810"/>
    </location>
</feature>
<evidence type="ECO:0000256" key="7">
    <source>
        <dbReference type="ARBA" id="ARBA00022769"/>
    </source>
</evidence>
<gene>
    <name evidence="18" type="ORF">DXC51_21745</name>
</gene>
<dbReference type="Proteomes" id="UP000260812">
    <property type="component" value="Unassembled WGS sequence"/>
</dbReference>
<keyword evidence="3" id="KW-0479">Metal-binding</keyword>
<dbReference type="Gene3D" id="1.20.1580.10">
    <property type="entry name" value="ABC transporter ATPase like domain"/>
    <property type="match status" value="2"/>
</dbReference>
<dbReference type="GO" id="GO:0005737">
    <property type="term" value="C:cytoplasm"/>
    <property type="evidence" value="ECO:0007669"/>
    <property type="project" value="UniProtKB-SubCell"/>
</dbReference>
<dbReference type="InterPro" id="IPR041552">
    <property type="entry name" value="UvrA_DNA-bd"/>
</dbReference>
<dbReference type="GO" id="GO:0016887">
    <property type="term" value="F:ATP hydrolysis activity"/>
    <property type="evidence" value="ECO:0007669"/>
    <property type="project" value="InterPro"/>
</dbReference>
<sequence>MSDISIIGAAEGNLKNISLDIPRNKLVVFTGLSGSGKSTLLIDVLYNECQRQYLEAMAFQGIHKPKVERVRGASPAIVITQTDANRNPRSTVGTMSDIYTDLRMVYEKLGSRRCPYCGELISAAGCREETEKKGNDFYVYMYCCKCGRRMDKITRTYFSFNTREGACPTCEGLGRIHAIKKERTVDEKLSLEDGAVKYWEKQYGKYQLSVLHQAFSHYGVPVEPGTLVEQFDDKRKAILYYGVESDEVKQAFPHITPPKNTAAGRFEGVYPILWRRLADKDGDVKQLEDYFEVKECPDCRGERLCELSRSVTVQGLRLPQLSLFSLDRLYAWVRELHASLDEKQMEFVRDYLTDMETKISRFLKVGLGYLSLDRQTVTLSGGELQRLRLAAALDSEITGLIYIMDEPTAGLHPKDTAGLVAILKRLRDLDNTVLVIEHDVDVIASADYLVDIGPGSGKFGGEIVAEGTLEEIKQQKESVTGRYLRRQPVWYTRCRKPAGAVRIENADKFNLKQLCVDIPTGCLVGVTGPSGSGKSTLVFEVLAKGRADTQKNRVLGKEQFNRVVEIGQASISRMKRSNVATYTEVYTEIRAVFAGTQAAVNAGFSAKHFSFNTAGGRCGNCEGLGYVDNNMLFFANTQVVCPVCGGNRFKEEILAVKYKGLSVKEVLDLSVDEAAEFFSEQARIRKTLSLLQAVGLGYLQLGQSLTKLSGGEGQRLKLARELVGTPQGRRSLYLMDEPTTGLHPQDIDHFLVLLNRLADAGNTVVVVEHNQQLIRSCDWVIDLGPEGGEKGGCILFEGTPEELKRAGHTATAEYL</sequence>
<dbReference type="AlphaFoldDB" id="A0A3E3HYU4"/>
<evidence type="ECO:0000259" key="17">
    <source>
        <dbReference type="PROSITE" id="PS50893"/>
    </source>
</evidence>
<dbReference type="SMART" id="SM00382">
    <property type="entry name" value="AAA"/>
    <property type="match status" value="2"/>
</dbReference>
<organism evidence="18 19">
    <name type="scientific">Eisenbergiella massiliensis</name>
    <dbReference type="NCBI Taxonomy" id="1720294"/>
    <lineage>
        <taxon>Bacteria</taxon>
        <taxon>Bacillati</taxon>
        <taxon>Bacillota</taxon>
        <taxon>Clostridia</taxon>
        <taxon>Lachnospirales</taxon>
        <taxon>Lachnospiraceae</taxon>
        <taxon>Eisenbergiella</taxon>
    </lineage>
</organism>
<evidence type="ECO:0000313" key="18">
    <source>
        <dbReference type="EMBL" id="RGE57001.1"/>
    </source>
</evidence>
<evidence type="ECO:0000256" key="2">
    <source>
        <dbReference type="ARBA" id="ARBA00022490"/>
    </source>
</evidence>
<dbReference type="RefSeq" id="WP_117545423.1">
    <property type="nucleotide sequence ID" value="NZ_JBKUNB010000015.1"/>
</dbReference>
<evidence type="ECO:0000256" key="14">
    <source>
        <dbReference type="ARBA" id="ARBA00038000"/>
    </source>
</evidence>
<keyword evidence="2" id="KW-0963">Cytoplasm</keyword>
<dbReference type="Pfam" id="PF00005">
    <property type="entry name" value="ABC_tran"/>
    <property type="match status" value="1"/>
</dbReference>
<evidence type="ECO:0000256" key="10">
    <source>
        <dbReference type="ARBA" id="ARBA00022840"/>
    </source>
</evidence>
<dbReference type="GO" id="GO:0003677">
    <property type="term" value="F:DNA binding"/>
    <property type="evidence" value="ECO:0007669"/>
    <property type="project" value="UniProtKB-KW"/>
</dbReference>